<proteinExistence type="inferred from homology"/>
<dbReference type="InterPro" id="IPR039424">
    <property type="entry name" value="SBP_5"/>
</dbReference>
<evidence type="ECO:0000259" key="4">
    <source>
        <dbReference type="Pfam" id="PF00496"/>
    </source>
</evidence>
<sequence length="148" mass="17442">MLHVVDPSPLNWLYVLFNTMEEAVRADRKGRITPSLGESWRWVDNRTLEVKLRRDVLFHNNQLFSSKDVKRNFEHLQRWLAPHPPGTWLNFPEGTKLEVMDEKTVRYRFPKPDGLALGKMRGHHYANKLFWKTIGFGYAKLASAEGHW</sequence>
<feature type="domain" description="Solute-binding protein family 5" evidence="4">
    <location>
        <begin position="32"/>
        <end position="122"/>
    </location>
</feature>
<dbReference type="InterPro" id="IPR000914">
    <property type="entry name" value="SBP_5_dom"/>
</dbReference>
<protein>
    <submittedName>
        <fullName evidence="5">ABC transporter substrate-binding protein</fullName>
    </submittedName>
</protein>
<dbReference type="Pfam" id="PF00496">
    <property type="entry name" value="SBP_bac_5"/>
    <property type="match status" value="1"/>
</dbReference>
<evidence type="ECO:0000256" key="2">
    <source>
        <dbReference type="ARBA" id="ARBA00022448"/>
    </source>
</evidence>
<evidence type="ECO:0000256" key="3">
    <source>
        <dbReference type="ARBA" id="ARBA00022729"/>
    </source>
</evidence>
<dbReference type="SUPFAM" id="SSF53850">
    <property type="entry name" value="Periplasmic binding protein-like II"/>
    <property type="match status" value="1"/>
</dbReference>
<accession>A0A5D4U1L8</accession>
<reference evidence="5 6" key="1">
    <citation type="submission" date="2019-08" db="EMBL/GenBank/DDBJ databases">
        <title>Bacillus genomes from the desert of Cuatro Cienegas, Coahuila.</title>
        <authorList>
            <person name="Olmedo-Alvarez G."/>
        </authorList>
    </citation>
    <scope>NUCLEOTIDE SEQUENCE [LARGE SCALE GENOMIC DNA]</scope>
    <source>
        <strain evidence="5 6">CH451a_14T</strain>
    </source>
</reference>
<keyword evidence="3" id="KW-0732">Signal</keyword>
<organism evidence="5 6">
    <name type="scientific">Rossellomorea aquimaris</name>
    <dbReference type="NCBI Taxonomy" id="189382"/>
    <lineage>
        <taxon>Bacteria</taxon>
        <taxon>Bacillati</taxon>
        <taxon>Bacillota</taxon>
        <taxon>Bacilli</taxon>
        <taxon>Bacillales</taxon>
        <taxon>Bacillaceae</taxon>
        <taxon>Rossellomorea</taxon>
    </lineage>
</organism>
<evidence type="ECO:0000256" key="1">
    <source>
        <dbReference type="ARBA" id="ARBA00005695"/>
    </source>
</evidence>
<evidence type="ECO:0000313" key="5">
    <source>
        <dbReference type="EMBL" id="TYS81080.1"/>
    </source>
</evidence>
<comment type="caution">
    <text evidence="5">The sequence shown here is derived from an EMBL/GenBank/DDBJ whole genome shotgun (WGS) entry which is preliminary data.</text>
</comment>
<comment type="similarity">
    <text evidence="1">Belongs to the bacterial solute-binding protein 5 family.</text>
</comment>
<dbReference type="AlphaFoldDB" id="A0A5D4U1L8"/>
<dbReference type="OrthoDB" id="9803988at2"/>
<dbReference type="Gene3D" id="3.40.190.10">
    <property type="entry name" value="Periplasmic binding protein-like II"/>
    <property type="match status" value="1"/>
</dbReference>
<dbReference type="PANTHER" id="PTHR30290:SF9">
    <property type="entry name" value="OLIGOPEPTIDE-BINDING PROTEIN APPA"/>
    <property type="match status" value="1"/>
</dbReference>
<dbReference type="GO" id="GO:0015833">
    <property type="term" value="P:peptide transport"/>
    <property type="evidence" value="ECO:0007669"/>
    <property type="project" value="TreeGrafter"/>
</dbReference>
<dbReference type="GO" id="GO:1904680">
    <property type="term" value="F:peptide transmembrane transporter activity"/>
    <property type="evidence" value="ECO:0007669"/>
    <property type="project" value="TreeGrafter"/>
</dbReference>
<keyword evidence="2" id="KW-0813">Transport</keyword>
<dbReference type="PANTHER" id="PTHR30290">
    <property type="entry name" value="PERIPLASMIC BINDING COMPONENT OF ABC TRANSPORTER"/>
    <property type="match status" value="1"/>
</dbReference>
<dbReference type="Proteomes" id="UP000325054">
    <property type="component" value="Unassembled WGS sequence"/>
</dbReference>
<gene>
    <name evidence="5" type="ORF">FZC80_06825</name>
</gene>
<dbReference type="EMBL" id="VTEW01000005">
    <property type="protein sequence ID" value="TYS81080.1"/>
    <property type="molecule type" value="Genomic_DNA"/>
</dbReference>
<evidence type="ECO:0000313" key="6">
    <source>
        <dbReference type="Proteomes" id="UP000325054"/>
    </source>
</evidence>
<name>A0A5D4U1L8_9BACI</name>